<proteinExistence type="predicted"/>
<feature type="compositionally biased region" description="Polar residues" evidence="1">
    <location>
        <begin position="240"/>
        <end position="251"/>
    </location>
</feature>
<name>F4S0U4_MELLP</name>
<keyword evidence="3" id="KW-1185">Reference proteome</keyword>
<dbReference type="InParanoid" id="F4S0U4"/>
<dbReference type="VEuPathDB" id="FungiDB:MELLADRAFT_66852"/>
<evidence type="ECO:0000256" key="1">
    <source>
        <dbReference type="SAM" id="MobiDB-lite"/>
    </source>
</evidence>
<dbReference type="AlphaFoldDB" id="F4S0U4"/>
<feature type="compositionally biased region" description="Polar residues" evidence="1">
    <location>
        <begin position="59"/>
        <end position="73"/>
    </location>
</feature>
<feature type="region of interest" description="Disordered" evidence="1">
    <location>
        <begin position="1"/>
        <end position="86"/>
    </location>
</feature>
<dbReference type="OrthoDB" id="2507603at2759"/>
<evidence type="ECO:0000313" key="2">
    <source>
        <dbReference type="EMBL" id="EGG01648.1"/>
    </source>
</evidence>
<dbReference type="Proteomes" id="UP000001072">
    <property type="component" value="Unassembled WGS sequence"/>
</dbReference>
<dbReference type="RefSeq" id="XP_007414993.1">
    <property type="nucleotide sequence ID" value="XM_007414931.1"/>
</dbReference>
<dbReference type="HOGENOM" id="CLU_071102_0_0_1"/>
<dbReference type="GeneID" id="18930716"/>
<organism evidence="3">
    <name type="scientific">Melampsora larici-populina (strain 98AG31 / pathotype 3-4-7)</name>
    <name type="common">Poplar leaf rust fungus</name>
    <dbReference type="NCBI Taxonomy" id="747676"/>
    <lineage>
        <taxon>Eukaryota</taxon>
        <taxon>Fungi</taxon>
        <taxon>Dikarya</taxon>
        <taxon>Basidiomycota</taxon>
        <taxon>Pucciniomycotina</taxon>
        <taxon>Pucciniomycetes</taxon>
        <taxon>Pucciniales</taxon>
        <taxon>Melampsoraceae</taxon>
        <taxon>Melampsora</taxon>
    </lineage>
</organism>
<feature type="region of interest" description="Disordered" evidence="1">
    <location>
        <begin position="238"/>
        <end position="265"/>
    </location>
</feature>
<evidence type="ECO:0000313" key="3">
    <source>
        <dbReference type="Proteomes" id="UP000001072"/>
    </source>
</evidence>
<dbReference type="EMBL" id="GL883136">
    <property type="protein sequence ID" value="EGG01648.1"/>
    <property type="molecule type" value="Genomic_DNA"/>
</dbReference>
<feature type="compositionally biased region" description="Polar residues" evidence="1">
    <location>
        <begin position="12"/>
        <end position="30"/>
    </location>
</feature>
<reference evidence="3" key="1">
    <citation type="journal article" date="2011" name="Proc. Natl. Acad. Sci. U.S.A.">
        <title>Obligate biotrophy features unraveled by the genomic analysis of rust fungi.</title>
        <authorList>
            <person name="Duplessis S."/>
            <person name="Cuomo C.A."/>
            <person name="Lin Y.-C."/>
            <person name="Aerts A."/>
            <person name="Tisserant E."/>
            <person name="Veneault-Fourrey C."/>
            <person name="Joly D.L."/>
            <person name="Hacquard S."/>
            <person name="Amselem J."/>
            <person name="Cantarel B.L."/>
            <person name="Chiu R."/>
            <person name="Coutinho P.M."/>
            <person name="Feau N."/>
            <person name="Field M."/>
            <person name="Frey P."/>
            <person name="Gelhaye E."/>
            <person name="Goldberg J."/>
            <person name="Grabherr M.G."/>
            <person name="Kodira C.D."/>
            <person name="Kohler A."/>
            <person name="Kuees U."/>
            <person name="Lindquist E.A."/>
            <person name="Lucas S.M."/>
            <person name="Mago R."/>
            <person name="Mauceli E."/>
            <person name="Morin E."/>
            <person name="Murat C."/>
            <person name="Pangilinan J.L."/>
            <person name="Park R."/>
            <person name="Pearson M."/>
            <person name="Quesneville H."/>
            <person name="Rouhier N."/>
            <person name="Sakthikumar S."/>
            <person name="Salamov A.A."/>
            <person name="Schmutz J."/>
            <person name="Selles B."/>
            <person name="Shapiro H."/>
            <person name="Tanguay P."/>
            <person name="Tuskan G.A."/>
            <person name="Henrissat B."/>
            <person name="Van de Peer Y."/>
            <person name="Rouze P."/>
            <person name="Ellis J.G."/>
            <person name="Dodds P.N."/>
            <person name="Schein J.E."/>
            <person name="Zhong S."/>
            <person name="Hamelin R.C."/>
            <person name="Grigoriev I.V."/>
            <person name="Szabo L.J."/>
            <person name="Martin F."/>
        </authorList>
    </citation>
    <scope>NUCLEOTIDE SEQUENCE [LARGE SCALE GENOMIC DNA]</scope>
    <source>
        <strain evidence="3">98AG31 / pathotype 3-4-7</strain>
    </source>
</reference>
<dbReference type="KEGG" id="mlr:MELLADRAFT_66852"/>
<accession>F4S0U4</accession>
<protein>
    <submittedName>
        <fullName evidence="2">Uncharacterized protein</fullName>
    </submittedName>
</protein>
<gene>
    <name evidence="2" type="ORF">MELLADRAFT_66852</name>
</gene>
<sequence length="345" mass="37645">MDVDDAPDTGQEKQGSSKTTPATRDASNAFINPVGPQEKAKSSANPSTPLVFDKEKFSQGLNQTPSIQASDLGNFSKKRSRLETPGTTAEYQAAELTGTPRSNRIQDLFPGANEPKSLKEMVGELLEVIKAGFPLANKSKTTKKITVDVESAADILVLTGAVYDRVLYEDARRKFTTPEALSGQPQKRSIIFKGRETEDKLDTIVEQLAILSNAIGQKNIPVPSKKTPTTSYALAASKHAPNNNHQTNTVPNKPKAPTPKHPSKIKPTNVITLSHTIGAEITHPNLSNAKLIQELNLAFRAYNVKMKPDDKDAIEIKSVRRHPSNDIDIYFETSAQAAKRDSQKP</sequence>